<feature type="region of interest" description="Disordered" evidence="1">
    <location>
        <begin position="1"/>
        <end position="111"/>
    </location>
</feature>
<evidence type="ECO:0000313" key="3">
    <source>
        <dbReference type="Proteomes" id="UP001140091"/>
    </source>
</evidence>
<name>A0A9W8MLI3_9AGAR</name>
<dbReference type="Proteomes" id="UP001140091">
    <property type="component" value="Unassembled WGS sequence"/>
</dbReference>
<proteinExistence type="predicted"/>
<dbReference type="AlphaFoldDB" id="A0A9W8MLI3"/>
<evidence type="ECO:0000256" key="1">
    <source>
        <dbReference type="SAM" id="MobiDB-lite"/>
    </source>
</evidence>
<gene>
    <name evidence="2" type="ORF">H1R20_g684</name>
</gene>
<feature type="non-terminal residue" evidence="2">
    <location>
        <position position="1"/>
    </location>
</feature>
<keyword evidence="3" id="KW-1185">Reference proteome</keyword>
<protein>
    <submittedName>
        <fullName evidence="2">Uncharacterized protein</fullName>
    </submittedName>
</protein>
<reference evidence="2" key="1">
    <citation type="submission" date="2022-06" db="EMBL/GenBank/DDBJ databases">
        <title>Genome Sequence of Candolleomyces eurysporus.</title>
        <authorList>
            <person name="Buettner E."/>
        </authorList>
    </citation>
    <scope>NUCLEOTIDE SEQUENCE</scope>
    <source>
        <strain evidence="2">VTCC 930004</strain>
    </source>
</reference>
<organism evidence="2 3">
    <name type="scientific">Candolleomyces eurysporus</name>
    <dbReference type="NCBI Taxonomy" id="2828524"/>
    <lineage>
        <taxon>Eukaryota</taxon>
        <taxon>Fungi</taxon>
        <taxon>Dikarya</taxon>
        <taxon>Basidiomycota</taxon>
        <taxon>Agaricomycotina</taxon>
        <taxon>Agaricomycetes</taxon>
        <taxon>Agaricomycetidae</taxon>
        <taxon>Agaricales</taxon>
        <taxon>Agaricineae</taxon>
        <taxon>Psathyrellaceae</taxon>
        <taxon>Candolleomyces</taxon>
    </lineage>
</organism>
<feature type="compositionally biased region" description="Basic and acidic residues" evidence="1">
    <location>
        <begin position="242"/>
        <end position="253"/>
    </location>
</feature>
<dbReference type="EMBL" id="JANBPK010000072">
    <property type="protein sequence ID" value="KAJ2936410.1"/>
    <property type="molecule type" value="Genomic_DNA"/>
</dbReference>
<sequence length="274" mass="30621">MDVDKLAKGKVKPRVIIKISGGKPGETSKTSGEKQKTGEEKQKAVEGKAKETAKQRPCTSREEHKHGKTPYDPAKDSDSSSYEEEHIGAKRKRKSGQKESKSKKAKSVAILSNTDSESEIPIIKQKSLSAKKPGQNIGQVKTSANIPHPFSKEIRNWKEPFTIEEKEAHNLWLAGIIKTNLEMKPKKERKYCPFWCFVIDQDTSYLMCVFFCHSMCKKNSDRVMDVGAKGAKKPKPKASQKGKSEERPSKEIEDPVADSTAKDTCSSDILNKQL</sequence>
<feature type="compositionally biased region" description="Basic and acidic residues" evidence="1">
    <location>
        <begin position="73"/>
        <end position="88"/>
    </location>
</feature>
<feature type="compositionally biased region" description="Basic and acidic residues" evidence="1">
    <location>
        <begin position="31"/>
        <end position="65"/>
    </location>
</feature>
<feature type="compositionally biased region" description="Polar residues" evidence="1">
    <location>
        <begin position="262"/>
        <end position="274"/>
    </location>
</feature>
<accession>A0A9W8MLI3</accession>
<evidence type="ECO:0000313" key="2">
    <source>
        <dbReference type="EMBL" id="KAJ2936410.1"/>
    </source>
</evidence>
<comment type="caution">
    <text evidence="2">The sequence shown here is derived from an EMBL/GenBank/DDBJ whole genome shotgun (WGS) entry which is preliminary data.</text>
</comment>
<feature type="compositionally biased region" description="Basic residues" evidence="1">
    <location>
        <begin position="230"/>
        <end position="240"/>
    </location>
</feature>
<feature type="region of interest" description="Disordered" evidence="1">
    <location>
        <begin position="227"/>
        <end position="274"/>
    </location>
</feature>